<dbReference type="InterPro" id="IPR009100">
    <property type="entry name" value="AcylCoA_DH/oxidase_NM_dom_sf"/>
</dbReference>
<proteinExistence type="inferred from homology"/>
<dbReference type="PANTHER" id="PTHR43188:SF1">
    <property type="entry name" value="ACYL-COA DEHYDROGENASE"/>
    <property type="match status" value="1"/>
</dbReference>
<dbReference type="AlphaFoldDB" id="A0A0W8IM32"/>
<evidence type="ECO:0000313" key="9">
    <source>
        <dbReference type="EMBL" id="KUG61314.1"/>
    </source>
</evidence>
<feature type="domain" description="Acyl-CoA oxidase/dehydrogenase middle" evidence="7">
    <location>
        <begin position="140"/>
        <end position="230"/>
    </location>
</feature>
<evidence type="ECO:0000256" key="5">
    <source>
        <dbReference type="RuleBase" id="RU362125"/>
    </source>
</evidence>
<keyword evidence="4 5" id="KW-0274">FAD</keyword>
<dbReference type="Proteomes" id="UP000053512">
    <property type="component" value="Unassembled WGS sequence"/>
</dbReference>
<protein>
    <submittedName>
        <fullName evidence="9">Glutaryl-CoA dehydrogenase</fullName>
    </submittedName>
</protein>
<dbReference type="InterPro" id="IPR037069">
    <property type="entry name" value="AcylCoA_DH/ox_N_sf"/>
</dbReference>
<dbReference type="GO" id="GO:0003995">
    <property type="term" value="F:acyl-CoA dehydrogenase activity"/>
    <property type="evidence" value="ECO:0007669"/>
    <property type="project" value="InterPro"/>
</dbReference>
<keyword evidence="5" id="KW-0560">Oxidoreductase</keyword>
<name>A0A0W8IM32_KOCRO</name>
<comment type="similarity">
    <text evidence="2 5">Belongs to the acyl-CoA dehydrogenase family.</text>
</comment>
<dbReference type="InterPro" id="IPR006091">
    <property type="entry name" value="Acyl-CoA_Oxase/DH_mid-dom"/>
</dbReference>
<dbReference type="InterPro" id="IPR009075">
    <property type="entry name" value="AcylCo_DH/oxidase_C"/>
</dbReference>
<comment type="cofactor">
    <cofactor evidence="1 5">
        <name>FAD</name>
        <dbReference type="ChEBI" id="CHEBI:57692"/>
    </cofactor>
</comment>
<dbReference type="InterPro" id="IPR046373">
    <property type="entry name" value="Acyl-CoA_Oxase/DH_mid-dom_sf"/>
</dbReference>
<dbReference type="Pfam" id="PF00441">
    <property type="entry name" value="Acyl-CoA_dh_1"/>
    <property type="match status" value="1"/>
</dbReference>
<dbReference type="GO" id="GO:0006635">
    <property type="term" value="P:fatty acid beta-oxidation"/>
    <property type="evidence" value="ECO:0007669"/>
    <property type="project" value="InterPro"/>
</dbReference>
<dbReference type="InterPro" id="IPR013786">
    <property type="entry name" value="AcylCoA_DH/ox_N"/>
</dbReference>
<evidence type="ECO:0000256" key="3">
    <source>
        <dbReference type="ARBA" id="ARBA00022630"/>
    </source>
</evidence>
<gene>
    <name evidence="9" type="ORF">AVL61_12980</name>
</gene>
<evidence type="ECO:0000256" key="4">
    <source>
        <dbReference type="ARBA" id="ARBA00022827"/>
    </source>
</evidence>
<dbReference type="Gene3D" id="1.20.140.10">
    <property type="entry name" value="Butyryl-CoA Dehydrogenase, subunit A, domain 3"/>
    <property type="match status" value="1"/>
</dbReference>
<dbReference type="SUPFAM" id="SSF47203">
    <property type="entry name" value="Acyl-CoA dehydrogenase C-terminal domain-like"/>
    <property type="match status" value="1"/>
</dbReference>
<dbReference type="RefSeq" id="WP_058873347.1">
    <property type="nucleotide sequence ID" value="NZ_LQBK01000005.1"/>
</dbReference>
<dbReference type="GO" id="GO:0050660">
    <property type="term" value="F:flavin adenine dinucleotide binding"/>
    <property type="evidence" value="ECO:0007669"/>
    <property type="project" value="InterPro"/>
</dbReference>
<dbReference type="Gene3D" id="1.10.540.10">
    <property type="entry name" value="Acyl-CoA dehydrogenase/oxidase, N-terminal domain"/>
    <property type="match status" value="1"/>
</dbReference>
<dbReference type="STRING" id="136273.GY22_04430"/>
<dbReference type="OrthoDB" id="9770681at2"/>
<dbReference type="InterPro" id="IPR045008">
    <property type="entry name" value="ACX4-like"/>
</dbReference>
<dbReference type="Gene3D" id="2.40.110.10">
    <property type="entry name" value="Butyryl-CoA Dehydrogenase, subunit A, domain 2"/>
    <property type="match status" value="1"/>
</dbReference>
<dbReference type="Pfam" id="PF02770">
    <property type="entry name" value="Acyl-CoA_dh_M"/>
    <property type="match status" value="1"/>
</dbReference>
<dbReference type="EMBL" id="LQBK01000005">
    <property type="protein sequence ID" value="KUG61314.1"/>
    <property type="molecule type" value="Genomic_DNA"/>
</dbReference>
<dbReference type="SUPFAM" id="SSF56645">
    <property type="entry name" value="Acyl-CoA dehydrogenase NM domain-like"/>
    <property type="match status" value="1"/>
</dbReference>
<comment type="caution">
    <text evidence="9">The sequence shown here is derived from an EMBL/GenBank/DDBJ whole genome shotgun (WGS) entry which is preliminary data.</text>
</comment>
<dbReference type="PANTHER" id="PTHR43188">
    <property type="entry name" value="ACYL-COENZYME A OXIDASE"/>
    <property type="match status" value="1"/>
</dbReference>
<sequence length="398" mass="43837">MSSQPGPTRLYADCDPYGIEEKLTEVEKAPLRRLRRVLEDEVRPLLAEYWEAGEFPYQVAPSLHALDLMTPPELTAGGEQPRSLYHGFRIFELARTDASVATFYTAQAGLFRTACRVGGTPEQFARWDPLITSFEMTGVFCLTEPEHGSDIAGGLATTARREGDEWVLTGAKRWIGGAFTADHLAVFARDEADGQVKGFLVDREAPGVRLEKIAGKTSLRMMQNADIHLDGARVPESMRLGNVNSFKDVAAMLRVMRSDVAWIATGIQAGAYEAALRYVREREQFGRPIGGFQLVQEKLARMLGNVTASLTMVAGLAERQQEGVYRDEDSALAKMWISLHMRETVALARELVGGNGITLAHDVARFHADAEAVYSYEGTHEINALVVGRSITGRSAFV</sequence>
<evidence type="ECO:0000256" key="2">
    <source>
        <dbReference type="ARBA" id="ARBA00009347"/>
    </source>
</evidence>
<accession>A0A0W8IM32</accession>
<reference evidence="10" key="1">
    <citation type="submission" date="2015-12" db="EMBL/GenBank/DDBJ databases">
        <authorList>
            <person name="Nair G.R."/>
            <person name="Kaur G."/>
            <person name="Mayilraj S."/>
        </authorList>
    </citation>
    <scope>NUCLEOTIDE SEQUENCE [LARGE SCALE GENOMIC DNA]</scope>
    <source>
        <strain evidence="10">CD08_4</strain>
    </source>
</reference>
<evidence type="ECO:0000256" key="1">
    <source>
        <dbReference type="ARBA" id="ARBA00001974"/>
    </source>
</evidence>
<evidence type="ECO:0000313" key="10">
    <source>
        <dbReference type="Proteomes" id="UP000053512"/>
    </source>
</evidence>
<dbReference type="eggNOG" id="COG1960">
    <property type="taxonomic scope" value="Bacteria"/>
</dbReference>
<dbReference type="InterPro" id="IPR036250">
    <property type="entry name" value="AcylCo_DH-like_C"/>
</dbReference>
<organism evidence="9 10">
    <name type="scientific">Kocuria rosea subsp. polaris</name>
    <dbReference type="NCBI Taxonomy" id="136273"/>
    <lineage>
        <taxon>Bacteria</taxon>
        <taxon>Bacillati</taxon>
        <taxon>Actinomycetota</taxon>
        <taxon>Actinomycetes</taxon>
        <taxon>Micrococcales</taxon>
        <taxon>Micrococcaceae</taxon>
        <taxon>Kocuria</taxon>
    </lineage>
</organism>
<evidence type="ECO:0000259" key="8">
    <source>
        <dbReference type="Pfam" id="PF02771"/>
    </source>
</evidence>
<evidence type="ECO:0000259" key="7">
    <source>
        <dbReference type="Pfam" id="PF02770"/>
    </source>
</evidence>
<dbReference type="Pfam" id="PF02771">
    <property type="entry name" value="Acyl-CoA_dh_N"/>
    <property type="match status" value="1"/>
</dbReference>
<keyword evidence="3 5" id="KW-0285">Flavoprotein</keyword>
<feature type="domain" description="Acyl-CoA dehydrogenase/oxidase C-terminal" evidence="6">
    <location>
        <begin position="249"/>
        <end position="391"/>
    </location>
</feature>
<feature type="domain" description="Acyl-CoA dehydrogenase/oxidase N-terminal" evidence="8">
    <location>
        <begin position="25"/>
        <end position="133"/>
    </location>
</feature>
<evidence type="ECO:0000259" key="6">
    <source>
        <dbReference type="Pfam" id="PF00441"/>
    </source>
</evidence>